<proteinExistence type="inferred from homology"/>
<evidence type="ECO:0000256" key="4">
    <source>
        <dbReference type="SAM" id="Phobius"/>
    </source>
</evidence>
<feature type="transmembrane region" description="Helical" evidence="4">
    <location>
        <begin position="433"/>
        <end position="461"/>
    </location>
</feature>
<dbReference type="Proteomes" id="UP000243876">
    <property type="component" value="Unassembled WGS sequence"/>
</dbReference>
<feature type="transmembrane region" description="Helical" evidence="4">
    <location>
        <begin position="374"/>
        <end position="394"/>
    </location>
</feature>
<dbReference type="SUPFAM" id="SSF103473">
    <property type="entry name" value="MFS general substrate transporter"/>
    <property type="match status" value="1"/>
</dbReference>
<dbReference type="Pfam" id="PF07690">
    <property type="entry name" value="MFS_1"/>
    <property type="match status" value="1"/>
</dbReference>
<dbReference type="OrthoDB" id="6499973at2759"/>
<feature type="compositionally biased region" description="Low complexity" evidence="3">
    <location>
        <begin position="24"/>
        <end position="66"/>
    </location>
</feature>
<feature type="transmembrane region" description="Helical" evidence="4">
    <location>
        <begin position="265"/>
        <end position="285"/>
    </location>
</feature>
<dbReference type="GO" id="GO:0016020">
    <property type="term" value="C:membrane"/>
    <property type="evidence" value="ECO:0007669"/>
    <property type="project" value="UniProtKB-SubCell"/>
</dbReference>
<comment type="similarity">
    <text evidence="2">Belongs to the major facilitator superfamily. Monocarboxylate porter (TC 2.A.1.13) family.</text>
</comment>
<comment type="subcellular location">
    <subcellularLocation>
        <location evidence="1">Membrane</location>
        <topology evidence="1">Multi-pass membrane protein</topology>
    </subcellularLocation>
</comment>
<dbReference type="GO" id="GO:0022857">
    <property type="term" value="F:transmembrane transporter activity"/>
    <property type="evidence" value="ECO:0007669"/>
    <property type="project" value="InterPro"/>
</dbReference>
<reference evidence="6" key="1">
    <citation type="submission" date="2015-02" db="EMBL/GenBank/DDBJ databases">
        <authorList>
            <person name="Gon?alves P."/>
        </authorList>
    </citation>
    <scope>NUCLEOTIDE SEQUENCE [LARGE SCALE GENOMIC DNA]</scope>
</reference>
<evidence type="ECO:0000256" key="3">
    <source>
        <dbReference type="SAM" id="MobiDB-lite"/>
    </source>
</evidence>
<feature type="transmembrane region" description="Helical" evidence="4">
    <location>
        <begin position="165"/>
        <end position="187"/>
    </location>
</feature>
<dbReference type="PANTHER" id="PTHR11360">
    <property type="entry name" value="MONOCARBOXYLATE TRANSPORTER"/>
    <property type="match status" value="1"/>
</dbReference>
<accession>A0A0D6EJI0</accession>
<keyword evidence="6" id="KW-1185">Reference proteome</keyword>
<dbReference type="InterPro" id="IPR050327">
    <property type="entry name" value="Proton-linked_MCT"/>
</dbReference>
<feature type="transmembrane region" description="Helical" evidence="4">
    <location>
        <begin position="297"/>
        <end position="315"/>
    </location>
</feature>
<feature type="transmembrane region" description="Helical" evidence="4">
    <location>
        <begin position="499"/>
        <end position="519"/>
    </location>
</feature>
<evidence type="ECO:0000313" key="6">
    <source>
        <dbReference type="Proteomes" id="UP000243876"/>
    </source>
</evidence>
<keyword evidence="4" id="KW-0472">Membrane</keyword>
<keyword evidence="4" id="KW-0812">Transmembrane</keyword>
<feature type="region of interest" description="Disordered" evidence="3">
    <location>
        <begin position="1"/>
        <end position="66"/>
    </location>
</feature>
<feature type="transmembrane region" description="Helical" evidence="4">
    <location>
        <begin position="406"/>
        <end position="427"/>
    </location>
</feature>
<dbReference type="AlphaFoldDB" id="A0A0D6EJI0"/>
<dbReference type="InterPro" id="IPR011701">
    <property type="entry name" value="MFS"/>
</dbReference>
<feature type="transmembrane region" description="Helical" evidence="4">
    <location>
        <begin position="473"/>
        <end position="493"/>
    </location>
</feature>
<gene>
    <name evidence="5" type="primary">SPOSA6832_01678</name>
</gene>
<feature type="non-terminal residue" evidence="5">
    <location>
        <position position="1"/>
    </location>
</feature>
<dbReference type="Gene3D" id="1.20.1250.20">
    <property type="entry name" value="MFS general substrate transporter like domains"/>
    <property type="match status" value="2"/>
</dbReference>
<dbReference type="PANTHER" id="PTHR11360:SF284">
    <property type="entry name" value="EG:103B4.3 PROTEIN-RELATED"/>
    <property type="match status" value="1"/>
</dbReference>
<name>A0A0D6EJI0_SPOSA</name>
<feature type="transmembrane region" description="Helical" evidence="4">
    <location>
        <begin position="194"/>
        <end position="218"/>
    </location>
</feature>
<keyword evidence="4" id="KW-1133">Transmembrane helix</keyword>
<evidence type="ECO:0000256" key="2">
    <source>
        <dbReference type="ARBA" id="ARBA00006727"/>
    </source>
</evidence>
<feature type="transmembrane region" description="Helical" evidence="4">
    <location>
        <begin position="346"/>
        <end position="368"/>
    </location>
</feature>
<dbReference type="EMBL" id="CENE01000005">
    <property type="protein sequence ID" value="CEQ40086.1"/>
    <property type="molecule type" value="Genomic_DNA"/>
</dbReference>
<evidence type="ECO:0000313" key="5">
    <source>
        <dbReference type="EMBL" id="CEQ40086.1"/>
    </source>
</evidence>
<evidence type="ECO:0000256" key="1">
    <source>
        <dbReference type="ARBA" id="ARBA00004141"/>
    </source>
</evidence>
<sequence>MASPSASSPSPAPTPLADVRALQSSHNSTPTSSPASTIISLPPLRSPSTSKLPFSPSPSFSANSALAPSGRLSLVDSLDFEGPTRVGSTAPSLSGKDQGDAEEKQVASTMEEDEYPEGGMRAWLAVTGSTLVLMCTFGLSNSYGAFLNYYNSVIHQLAGYPTSDISWIGSAHLCITFGGAFFAGVLFDKGYFQYQLAFGSAFWLIGIFCLSALCMGVRCHSCLPAFYRRTIAHLLPSSMTQIALGSMFSPCLSVLGTYFKRNRALVVGVAASGTAIGAVIFPIMLEHLFPKIGFGNSIRALGYLMLGLLLIANLITRPRHVPSSAALAKRTPLLPLLHKIAREPGAWLVCVGSFGIMVCLFIPLFFIVTYAKEVAHNSLLSEYALAIINGTAFFSRIASGRVADRIGAFNTAIPLGLLIGVMTFAMLGATSTAALAIFLILFGVAQGGFISIVASLFMSLADDVSELGLRGGIGFFFVALASLIGSPAAGALLTSSGGYVAPCAFGGAMAVGGCALLFLGRGVQVKRKGSQWV</sequence>
<protein>
    <submittedName>
        <fullName evidence="5">SPOSA6832_01678-mRNA-1:cds</fullName>
    </submittedName>
</protein>
<feature type="transmembrane region" description="Helical" evidence="4">
    <location>
        <begin position="122"/>
        <end position="145"/>
    </location>
</feature>
<feature type="region of interest" description="Disordered" evidence="3">
    <location>
        <begin position="83"/>
        <end position="114"/>
    </location>
</feature>
<dbReference type="InterPro" id="IPR036259">
    <property type="entry name" value="MFS_trans_sf"/>
</dbReference>
<organism evidence="5 6">
    <name type="scientific">Sporidiobolus salmonicolor</name>
    <name type="common">Yeast-like fungus</name>
    <name type="synonym">Sporobolomyces salmonicolor</name>
    <dbReference type="NCBI Taxonomy" id="5005"/>
    <lineage>
        <taxon>Eukaryota</taxon>
        <taxon>Fungi</taxon>
        <taxon>Dikarya</taxon>
        <taxon>Basidiomycota</taxon>
        <taxon>Pucciniomycotina</taxon>
        <taxon>Microbotryomycetes</taxon>
        <taxon>Sporidiobolales</taxon>
        <taxon>Sporidiobolaceae</taxon>
        <taxon>Sporobolomyces</taxon>
    </lineage>
</organism>